<dbReference type="AlphaFoldDB" id="A0A0W8EAV1"/>
<name>A0A0W8EAV1_9ZZZZ</name>
<comment type="caution">
    <text evidence="1">The sequence shown here is derived from an EMBL/GenBank/DDBJ whole genome shotgun (WGS) entry which is preliminary data.</text>
</comment>
<protein>
    <submittedName>
        <fullName evidence="1">Uncharacterized protein</fullName>
    </submittedName>
</protein>
<reference evidence="1" key="1">
    <citation type="journal article" date="2015" name="Proc. Natl. Acad. Sci. U.S.A.">
        <title>Networks of energetic and metabolic interactions define dynamics in microbial communities.</title>
        <authorList>
            <person name="Embree M."/>
            <person name="Liu J.K."/>
            <person name="Al-Bassam M.M."/>
            <person name="Zengler K."/>
        </authorList>
    </citation>
    <scope>NUCLEOTIDE SEQUENCE</scope>
</reference>
<evidence type="ECO:0000313" key="1">
    <source>
        <dbReference type="EMBL" id="KUG05646.1"/>
    </source>
</evidence>
<sequence>MPSFFSDPDTLSEFAKAFDLAGNRLSPDLLTAITTEALLAWSREPDSRALVLAIDALALAEGDADASYEALTNDPRIEESSIFRVRRARQHTICGEIAEARELLDEVIRADAPDNLIRQLAACIAHGRLDDREAFSRCWQNILVQEDLADPVPVRDLIAAPEDYTLLSNLPFREHSEMIRYLFRYDIPDHRDAEVLALADEMASVLDNLERVVTDSVIETGSSGVLPGVEAILAMTRGGTDLVEDILAEHGTSIDPAIREAIDSALGDVQEIGVRMQVLATLLAAASDPGTPPGALIATLRDQAGGDDRIIRHMLDLVSDDLTTDTICGIFDVLAAALPPRERALQQFTLLVDAGRFADALAVAEEHDLLDDIGNEPPFDSYRLSVLRQSDRLAEAFALLLAWNRAGRLLHESGQLVDLALILGRMDEVLALRPVYSNTRMCPAAHLIPAYDCIMKKDVKGAMQHLKWLEGTGLSREQALILQARILLAGGFPKRVISLRGKMEKHLLPTTSYPLLIRAYRELGREAEAAEAEALLRGSREGAGTDTGHPR</sequence>
<organism evidence="1">
    <name type="scientific">hydrocarbon metagenome</name>
    <dbReference type="NCBI Taxonomy" id="938273"/>
    <lineage>
        <taxon>unclassified sequences</taxon>
        <taxon>metagenomes</taxon>
        <taxon>ecological metagenomes</taxon>
    </lineage>
</organism>
<dbReference type="EMBL" id="LNQE01001790">
    <property type="protein sequence ID" value="KUG05646.1"/>
    <property type="molecule type" value="Genomic_DNA"/>
</dbReference>
<gene>
    <name evidence="1" type="ORF">ASZ90_016929</name>
</gene>
<proteinExistence type="predicted"/>
<accession>A0A0W8EAV1</accession>